<comment type="catalytic activity">
    <reaction evidence="11">
        <text>L-leucine + 2-oxoglutarate = 4-methyl-2-oxopentanoate + L-glutamate</text>
        <dbReference type="Rhea" id="RHEA:18321"/>
        <dbReference type="ChEBI" id="CHEBI:16810"/>
        <dbReference type="ChEBI" id="CHEBI:17865"/>
        <dbReference type="ChEBI" id="CHEBI:29985"/>
        <dbReference type="ChEBI" id="CHEBI:57427"/>
        <dbReference type="EC" id="2.6.1.42"/>
    </reaction>
</comment>
<comment type="pathway">
    <text evidence="3">Amino-acid biosynthesis; L-valine biosynthesis; L-valine from pyruvate: step 4/4.</text>
</comment>
<comment type="pathway">
    <text evidence="4">Amino-acid biosynthesis; L-leucine biosynthesis; L-leucine from 3-methyl-2-oxobutanoate: step 4/4.</text>
</comment>
<sequence length="286" mass="31171">MSRVAYVNGLYVPHAEAAVHVEDRGYQFADGVYEVCEVRGGRMVDERRHMERLQRSLRELRIVMPMSLAALGVVLRETIRRNRVREGMVYLQVTRGVARRDHYFPAPDTPPSIVVTARSTDAAKAAAAAANGAAIITVPDNRWERVDIKTVGLLPNVLAKQAAKEAGAREAWFVRDGVVTEGGSTNAWIVTAAGAIITRPADSGILRGITRTVLFEVANRLGLTVEERGFTLEEAFAAREAFISSASNVVVPIVTIDGKTIGDGKPGPVARSLRDSFYNVAEFARK</sequence>
<comment type="caution">
    <text evidence="12">The sequence shown here is derived from an EMBL/GenBank/DDBJ whole genome shotgun (WGS) entry which is preliminary data.</text>
</comment>
<evidence type="ECO:0000256" key="3">
    <source>
        <dbReference type="ARBA" id="ARBA00004931"/>
    </source>
</evidence>
<dbReference type="Gene3D" id="3.30.470.10">
    <property type="match status" value="1"/>
</dbReference>
<dbReference type="InterPro" id="IPR001544">
    <property type="entry name" value="Aminotrans_IV"/>
</dbReference>
<dbReference type="PANTHER" id="PTHR42743:SF11">
    <property type="entry name" value="AMINODEOXYCHORISMATE LYASE"/>
    <property type="match status" value="1"/>
</dbReference>
<evidence type="ECO:0000313" key="13">
    <source>
        <dbReference type="Proteomes" id="UP001597299"/>
    </source>
</evidence>
<evidence type="ECO:0000256" key="7">
    <source>
        <dbReference type="ARBA" id="ARBA00014472"/>
    </source>
</evidence>
<evidence type="ECO:0000256" key="8">
    <source>
        <dbReference type="ARBA" id="ARBA00023304"/>
    </source>
</evidence>
<proteinExistence type="inferred from homology"/>
<keyword evidence="8" id="KW-0028">Amino-acid biosynthesis</keyword>
<reference evidence="13" key="1">
    <citation type="journal article" date="2019" name="Int. J. Syst. Evol. Microbiol.">
        <title>The Global Catalogue of Microorganisms (GCM) 10K type strain sequencing project: providing services to taxonomists for standard genome sequencing and annotation.</title>
        <authorList>
            <consortium name="The Broad Institute Genomics Platform"/>
            <consortium name="The Broad Institute Genome Sequencing Center for Infectious Disease"/>
            <person name="Wu L."/>
            <person name="Ma J."/>
        </authorList>
    </citation>
    <scope>NUCLEOTIDE SEQUENCE [LARGE SCALE GENOMIC DNA]</scope>
    <source>
        <strain evidence="13">CCM 7435</strain>
    </source>
</reference>
<dbReference type="SUPFAM" id="SSF56752">
    <property type="entry name" value="D-aminoacid aminotransferase-like PLP-dependent enzymes"/>
    <property type="match status" value="1"/>
</dbReference>
<dbReference type="InterPro" id="IPR036038">
    <property type="entry name" value="Aminotransferase-like"/>
</dbReference>
<dbReference type="Pfam" id="PF01063">
    <property type="entry name" value="Aminotran_4"/>
    <property type="match status" value="1"/>
</dbReference>
<comment type="function">
    <text evidence="1">Acts on leucine, isoleucine and valine.</text>
</comment>
<dbReference type="EC" id="2.6.1.42" evidence="6"/>
<keyword evidence="8" id="KW-0100">Branched-chain amino acid biosynthesis</keyword>
<comment type="catalytic activity">
    <reaction evidence="9">
        <text>L-valine + 2-oxoglutarate = 3-methyl-2-oxobutanoate + L-glutamate</text>
        <dbReference type="Rhea" id="RHEA:24813"/>
        <dbReference type="ChEBI" id="CHEBI:11851"/>
        <dbReference type="ChEBI" id="CHEBI:16810"/>
        <dbReference type="ChEBI" id="CHEBI:29985"/>
        <dbReference type="ChEBI" id="CHEBI:57762"/>
        <dbReference type="EC" id="2.6.1.42"/>
    </reaction>
</comment>
<dbReference type="PANTHER" id="PTHR42743">
    <property type="entry name" value="AMINO-ACID AMINOTRANSFERASE"/>
    <property type="match status" value="1"/>
</dbReference>
<comment type="catalytic activity">
    <reaction evidence="10">
        <text>L-isoleucine + 2-oxoglutarate = (S)-3-methyl-2-oxopentanoate + L-glutamate</text>
        <dbReference type="Rhea" id="RHEA:24801"/>
        <dbReference type="ChEBI" id="CHEBI:16810"/>
        <dbReference type="ChEBI" id="CHEBI:29985"/>
        <dbReference type="ChEBI" id="CHEBI:35146"/>
        <dbReference type="ChEBI" id="CHEBI:58045"/>
        <dbReference type="EC" id="2.6.1.42"/>
    </reaction>
</comment>
<keyword evidence="13" id="KW-1185">Reference proteome</keyword>
<gene>
    <name evidence="12" type="ORF">ACFSNC_17560</name>
</gene>
<organism evidence="12 13">
    <name type="scientific">Ancylobacter oerskovii</name>
    <dbReference type="NCBI Taxonomy" id="459519"/>
    <lineage>
        <taxon>Bacteria</taxon>
        <taxon>Pseudomonadati</taxon>
        <taxon>Pseudomonadota</taxon>
        <taxon>Alphaproteobacteria</taxon>
        <taxon>Hyphomicrobiales</taxon>
        <taxon>Xanthobacteraceae</taxon>
        <taxon>Ancylobacter</taxon>
    </lineage>
</organism>
<evidence type="ECO:0000256" key="5">
    <source>
        <dbReference type="ARBA" id="ARBA00009320"/>
    </source>
</evidence>
<dbReference type="InterPro" id="IPR043131">
    <property type="entry name" value="BCAT-like_N"/>
</dbReference>
<dbReference type="CDD" id="cd01558">
    <property type="entry name" value="D-AAT_like"/>
    <property type="match status" value="1"/>
</dbReference>
<evidence type="ECO:0000256" key="1">
    <source>
        <dbReference type="ARBA" id="ARBA00003109"/>
    </source>
</evidence>
<accession>A0ABW4Z144</accession>
<dbReference type="EMBL" id="JBHUHD010000001">
    <property type="protein sequence ID" value="MFD2142219.1"/>
    <property type="molecule type" value="Genomic_DNA"/>
</dbReference>
<comment type="similarity">
    <text evidence="5">Belongs to the class-IV pyridoxal-phosphate-dependent aminotransferase family.</text>
</comment>
<evidence type="ECO:0000256" key="10">
    <source>
        <dbReference type="ARBA" id="ARBA00048798"/>
    </source>
</evidence>
<dbReference type="Gene3D" id="3.20.10.10">
    <property type="entry name" value="D-amino Acid Aminotransferase, subunit A, domain 2"/>
    <property type="match status" value="1"/>
</dbReference>
<evidence type="ECO:0000313" key="12">
    <source>
        <dbReference type="EMBL" id="MFD2142219.1"/>
    </source>
</evidence>
<dbReference type="InterPro" id="IPR050571">
    <property type="entry name" value="Class-IV_PLP-Dep_Aminotrnsfr"/>
</dbReference>
<dbReference type="NCBIfam" id="NF005209">
    <property type="entry name" value="PRK06680.1"/>
    <property type="match status" value="1"/>
</dbReference>
<evidence type="ECO:0000256" key="11">
    <source>
        <dbReference type="ARBA" id="ARBA00049229"/>
    </source>
</evidence>
<dbReference type="Proteomes" id="UP001597299">
    <property type="component" value="Unassembled WGS sequence"/>
</dbReference>
<evidence type="ECO:0000256" key="4">
    <source>
        <dbReference type="ARBA" id="ARBA00005072"/>
    </source>
</evidence>
<dbReference type="InterPro" id="IPR043132">
    <property type="entry name" value="BCAT-like_C"/>
</dbReference>
<protein>
    <recommendedName>
        <fullName evidence="7">Probable branched-chain-amino-acid aminotransferase</fullName>
        <ecNumber evidence="6">2.6.1.42</ecNumber>
    </recommendedName>
</protein>
<dbReference type="RefSeq" id="WP_213351363.1">
    <property type="nucleotide sequence ID" value="NZ_JAHBGB010000006.1"/>
</dbReference>
<evidence type="ECO:0000256" key="6">
    <source>
        <dbReference type="ARBA" id="ARBA00013053"/>
    </source>
</evidence>
<evidence type="ECO:0000256" key="2">
    <source>
        <dbReference type="ARBA" id="ARBA00004824"/>
    </source>
</evidence>
<comment type="pathway">
    <text evidence="2">Amino-acid biosynthesis; L-isoleucine biosynthesis; L-isoleucine from 2-oxobutanoate: step 4/4.</text>
</comment>
<name>A0ABW4Z144_9HYPH</name>
<evidence type="ECO:0000256" key="9">
    <source>
        <dbReference type="ARBA" id="ARBA00048212"/>
    </source>
</evidence>